<evidence type="ECO:0000259" key="3">
    <source>
        <dbReference type="PROSITE" id="PS51320"/>
    </source>
</evidence>
<comment type="caution">
    <text evidence="4">The sequence shown here is derived from an EMBL/GenBank/DDBJ whole genome shotgun (WGS) entry which is preliminary data.</text>
</comment>
<dbReference type="PANTHER" id="PTHR33077:SF90">
    <property type="entry name" value="PROTEIN TIFY 7"/>
    <property type="match status" value="1"/>
</dbReference>
<dbReference type="PANTHER" id="PTHR33077">
    <property type="entry name" value="PROTEIN TIFY 4A-RELATED-RELATED"/>
    <property type="match status" value="1"/>
</dbReference>
<dbReference type="InterPro" id="IPR018467">
    <property type="entry name" value="CCT_CS"/>
</dbReference>
<evidence type="ECO:0000256" key="2">
    <source>
        <dbReference type="RuleBase" id="RU369065"/>
    </source>
</evidence>
<dbReference type="InterPro" id="IPR040390">
    <property type="entry name" value="TIFY/JAZ"/>
</dbReference>
<dbReference type="GO" id="GO:0009611">
    <property type="term" value="P:response to wounding"/>
    <property type="evidence" value="ECO:0007669"/>
    <property type="project" value="UniProtKB-UniRule"/>
</dbReference>
<gene>
    <name evidence="4" type="ORF">FRX31_025541</name>
</gene>
<dbReference type="GO" id="GO:2000022">
    <property type="term" value="P:regulation of jasmonic acid mediated signaling pathway"/>
    <property type="evidence" value="ECO:0007669"/>
    <property type="project" value="UniProtKB-UniRule"/>
</dbReference>
<comment type="function">
    <text evidence="2">Repressor of jasmonate responses.</text>
</comment>
<protein>
    <recommendedName>
        <fullName evidence="2">Protein TIFY</fullName>
    </recommendedName>
    <alternativeName>
        <fullName evidence="2">Jasmonate ZIM domain-containing protein</fullName>
    </alternativeName>
</protein>
<sequence>MDGNFLSLKLRTTVPIEEQVVKLEEDEAKDTVYIRGSAVQSPFSNKVPPLPQFMPYKTVHEEGSKMFAFDPLASSSYVSVSSEEALDANHKTFNGLTQPKNFNTNKQGSISYATTGFPVQHVDAHWTSRAPESGTIYTNNPFFKTHAATTKHNFTSTMRQQPLGGTPITIQHSHVPNAGSVSGTVDQRNTIMEAFNQLTIFYGGSVNVYDDISPEKAQAIMFLAGNGSSVNPKTTSPASQVQASISRSIGGDSFQGNQFLTTSSCLSSPMSVTSQVNTQSGSGSNGADELRAIKSQSALTAPSNLSEPPVLTALVGSNAATMIPAAAAVPQARKASLARFLERRKERVMNKNPYNMNKNSSDCSTTSGSNGISLFGNTVNSVSVSKEQLSLPWLNKNDSSN</sequence>
<dbReference type="OrthoDB" id="1939212at2759"/>
<comment type="domain">
    <text evidence="2">The jas domain is required for interaction with COI1.</text>
</comment>
<keyword evidence="2" id="KW-1184">Jasmonic acid signaling pathway</keyword>
<comment type="subcellular location">
    <subcellularLocation>
        <location evidence="2">Nucleus</location>
    </subcellularLocation>
</comment>
<evidence type="ECO:0000313" key="5">
    <source>
        <dbReference type="Proteomes" id="UP000554482"/>
    </source>
</evidence>
<evidence type="ECO:0000256" key="1">
    <source>
        <dbReference type="ARBA" id="ARBA00008614"/>
    </source>
</evidence>
<dbReference type="Proteomes" id="UP000554482">
    <property type="component" value="Unassembled WGS sequence"/>
</dbReference>
<name>A0A7J6VIX9_THATH</name>
<dbReference type="GO" id="GO:0031347">
    <property type="term" value="P:regulation of defense response"/>
    <property type="evidence" value="ECO:0007669"/>
    <property type="project" value="UniProtKB-UniRule"/>
</dbReference>
<dbReference type="PROSITE" id="PS51320">
    <property type="entry name" value="TIFY"/>
    <property type="match status" value="1"/>
</dbReference>
<keyword evidence="2" id="KW-0539">Nucleus</keyword>
<reference evidence="4 5" key="1">
    <citation type="submission" date="2020-06" db="EMBL/GenBank/DDBJ databases">
        <title>Transcriptomic and genomic resources for Thalictrum thalictroides and T. hernandezii: Facilitating candidate gene discovery in an emerging model plant lineage.</title>
        <authorList>
            <person name="Arias T."/>
            <person name="Riano-Pachon D.M."/>
            <person name="Di Stilio V.S."/>
        </authorList>
    </citation>
    <scope>NUCLEOTIDE SEQUENCE [LARGE SCALE GENOMIC DNA]</scope>
    <source>
        <strain evidence="5">cv. WT478/WT964</strain>
        <tissue evidence="4">Leaves</tissue>
    </source>
</reference>
<feature type="domain" description="Tify" evidence="3">
    <location>
        <begin position="191"/>
        <end position="226"/>
    </location>
</feature>
<proteinExistence type="inferred from homology"/>
<dbReference type="SMART" id="SM00979">
    <property type="entry name" value="TIFY"/>
    <property type="match status" value="1"/>
</dbReference>
<dbReference type="Pfam" id="PF06200">
    <property type="entry name" value="tify"/>
    <property type="match status" value="1"/>
</dbReference>
<dbReference type="GO" id="GO:0005634">
    <property type="term" value="C:nucleus"/>
    <property type="evidence" value="ECO:0007669"/>
    <property type="project" value="UniProtKB-SubCell"/>
</dbReference>
<evidence type="ECO:0000313" key="4">
    <source>
        <dbReference type="EMBL" id="KAF5184873.1"/>
    </source>
</evidence>
<dbReference type="Pfam" id="PF09425">
    <property type="entry name" value="Jas_motif"/>
    <property type="match status" value="1"/>
</dbReference>
<accession>A0A7J6VIX9</accession>
<comment type="similarity">
    <text evidence="1 2">Belongs to the TIFY/JAZ family.</text>
</comment>
<keyword evidence="5" id="KW-1185">Reference proteome</keyword>
<organism evidence="4 5">
    <name type="scientific">Thalictrum thalictroides</name>
    <name type="common">Rue-anemone</name>
    <name type="synonym">Anemone thalictroides</name>
    <dbReference type="NCBI Taxonomy" id="46969"/>
    <lineage>
        <taxon>Eukaryota</taxon>
        <taxon>Viridiplantae</taxon>
        <taxon>Streptophyta</taxon>
        <taxon>Embryophyta</taxon>
        <taxon>Tracheophyta</taxon>
        <taxon>Spermatophyta</taxon>
        <taxon>Magnoliopsida</taxon>
        <taxon>Ranunculales</taxon>
        <taxon>Ranunculaceae</taxon>
        <taxon>Thalictroideae</taxon>
        <taxon>Thalictrum</taxon>
    </lineage>
</organism>
<dbReference type="InterPro" id="IPR010399">
    <property type="entry name" value="Tify_dom"/>
</dbReference>
<dbReference type="AlphaFoldDB" id="A0A7J6VIX9"/>
<dbReference type="EMBL" id="JABWDY010031474">
    <property type="protein sequence ID" value="KAF5184873.1"/>
    <property type="molecule type" value="Genomic_DNA"/>
</dbReference>